<reference evidence="3 4" key="1">
    <citation type="submission" date="2019-02" db="EMBL/GenBank/DDBJ databases">
        <title>WGS of Pseudoxanthomonas species novum from clinical isolates.</title>
        <authorList>
            <person name="Bernier A.-M."/>
            <person name="Bernard K."/>
            <person name="Vachon A."/>
        </authorList>
    </citation>
    <scope>NUCLEOTIDE SEQUENCE [LARGE SCALE GENOMIC DNA]</scope>
    <source>
        <strain evidence="3 4">NML171200</strain>
    </source>
</reference>
<dbReference type="OrthoDB" id="9772407at2"/>
<dbReference type="FunFam" id="3.20.20.100:FF:000004">
    <property type="entry name" value="Oxidoreductase, aldo/keto reductase"/>
    <property type="match status" value="1"/>
</dbReference>
<accession>A0A4Q8LBT7</accession>
<keyword evidence="1" id="KW-0560">Oxidoreductase</keyword>
<evidence type="ECO:0000313" key="3">
    <source>
        <dbReference type="EMBL" id="TAA25940.1"/>
    </source>
</evidence>
<dbReference type="AlphaFoldDB" id="A0A4Q8LBT7"/>
<sequence length="357" mass="38584">MSLDHYRLLGRSGLRVSPLCLGTMTFGADWGWGADEADARRLFDTYVDAGGNFLDTANIYTDGSSETLLGRFAAGRRDRLVIASKYSLNPFPGDPNGGGNHRKALMQSVEASLKRLGTDYLDLLYLHIWDGTTPVDEVMRGFDDLVRAGKLLYAGISDTPAWQVARMQTLAELRGWAPLVALQIEYSLAQRTVERELVPMAAGLGLSVLAWSPLAMGILTGKYTRADLERARAQGSGNTPGGDGGRGAVAYSHAMFDERTLAIAEVVKTVAGETGHSAAQVALAWLLQRPDAPIPIIGARTPQQLQDNLGALDVRLDADQLQRLDEVSAVALGFPHDFARSPIPQQLVFGGTRVQPR</sequence>
<feature type="domain" description="NADP-dependent oxidoreductase" evidence="2">
    <location>
        <begin position="18"/>
        <end position="328"/>
    </location>
</feature>
<dbReference type="InterPro" id="IPR036812">
    <property type="entry name" value="NAD(P)_OxRdtase_dom_sf"/>
</dbReference>
<dbReference type="CDD" id="cd19080">
    <property type="entry name" value="AKR_AKR9A_9B"/>
    <property type="match status" value="1"/>
</dbReference>
<dbReference type="SUPFAM" id="SSF51430">
    <property type="entry name" value="NAD(P)-linked oxidoreductase"/>
    <property type="match status" value="1"/>
</dbReference>
<dbReference type="GO" id="GO:0016491">
    <property type="term" value="F:oxidoreductase activity"/>
    <property type="evidence" value="ECO:0007669"/>
    <property type="project" value="UniProtKB-KW"/>
</dbReference>
<evidence type="ECO:0000313" key="4">
    <source>
        <dbReference type="Proteomes" id="UP000292627"/>
    </source>
</evidence>
<proteinExistence type="predicted"/>
<evidence type="ECO:0000256" key="1">
    <source>
        <dbReference type="ARBA" id="ARBA00023002"/>
    </source>
</evidence>
<evidence type="ECO:0000259" key="2">
    <source>
        <dbReference type="Pfam" id="PF00248"/>
    </source>
</evidence>
<dbReference type="PANTHER" id="PTHR43364">
    <property type="entry name" value="NADH-SPECIFIC METHYLGLYOXAL REDUCTASE-RELATED"/>
    <property type="match status" value="1"/>
</dbReference>
<dbReference type="InterPro" id="IPR023210">
    <property type="entry name" value="NADP_OxRdtase_dom"/>
</dbReference>
<dbReference type="Gene3D" id="3.20.20.100">
    <property type="entry name" value="NADP-dependent oxidoreductase domain"/>
    <property type="match status" value="1"/>
</dbReference>
<dbReference type="Pfam" id="PF00248">
    <property type="entry name" value="Aldo_ket_red"/>
    <property type="match status" value="1"/>
</dbReference>
<dbReference type="PANTHER" id="PTHR43364:SF4">
    <property type="entry name" value="NAD(P)-LINKED OXIDOREDUCTASE SUPERFAMILY PROTEIN"/>
    <property type="match status" value="1"/>
</dbReference>
<dbReference type="Proteomes" id="UP000292627">
    <property type="component" value="Unassembled WGS sequence"/>
</dbReference>
<dbReference type="GO" id="GO:0005829">
    <property type="term" value="C:cytosol"/>
    <property type="evidence" value="ECO:0007669"/>
    <property type="project" value="TreeGrafter"/>
</dbReference>
<organism evidence="3 4">
    <name type="scientific">Pseudoxanthomonas winnipegensis</name>
    <dbReference type="NCBI Taxonomy" id="2480810"/>
    <lineage>
        <taxon>Bacteria</taxon>
        <taxon>Pseudomonadati</taxon>
        <taxon>Pseudomonadota</taxon>
        <taxon>Gammaproteobacteria</taxon>
        <taxon>Lysobacterales</taxon>
        <taxon>Lysobacteraceae</taxon>
        <taxon>Pseudoxanthomonas</taxon>
    </lineage>
</organism>
<gene>
    <name evidence="3" type="ORF">EA660_11020</name>
</gene>
<dbReference type="InterPro" id="IPR050523">
    <property type="entry name" value="AKR_Detox_Biosynth"/>
</dbReference>
<protein>
    <submittedName>
        <fullName evidence="3">Aldo/keto reductase</fullName>
    </submittedName>
</protein>
<comment type="caution">
    <text evidence="3">The sequence shown here is derived from an EMBL/GenBank/DDBJ whole genome shotgun (WGS) entry which is preliminary data.</text>
</comment>
<dbReference type="RefSeq" id="WP_130551552.1">
    <property type="nucleotide sequence ID" value="NZ_SHMC01000003.1"/>
</dbReference>
<name>A0A4Q8LBT7_9GAMM</name>
<dbReference type="EMBL" id="SHMC01000003">
    <property type="protein sequence ID" value="TAA25940.1"/>
    <property type="molecule type" value="Genomic_DNA"/>
</dbReference>